<accession>A0A8H3FKK6</accession>
<evidence type="ECO:0000313" key="3">
    <source>
        <dbReference type="EMBL" id="CAF9926269.1"/>
    </source>
</evidence>
<keyword evidence="4" id="KW-1185">Reference proteome</keyword>
<comment type="caution">
    <text evidence="3">The sequence shown here is derived from an EMBL/GenBank/DDBJ whole genome shotgun (WGS) entry which is preliminary data.</text>
</comment>
<gene>
    <name evidence="3" type="ORF">HETSPECPRED_006287</name>
</gene>
<organism evidence="3 4">
    <name type="scientific">Heterodermia speciosa</name>
    <dbReference type="NCBI Taxonomy" id="116794"/>
    <lineage>
        <taxon>Eukaryota</taxon>
        <taxon>Fungi</taxon>
        <taxon>Dikarya</taxon>
        <taxon>Ascomycota</taxon>
        <taxon>Pezizomycotina</taxon>
        <taxon>Lecanoromycetes</taxon>
        <taxon>OSLEUM clade</taxon>
        <taxon>Lecanoromycetidae</taxon>
        <taxon>Caliciales</taxon>
        <taxon>Physciaceae</taxon>
        <taxon>Heterodermia</taxon>
    </lineage>
</organism>
<keyword evidence="2" id="KW-0732">Signal</keyword>
<dbReference type="Proteomes" id="UP000664521">
    <property type="component" value="Unassembled WGS sequence"/>
</dbReference>
<protein>
    <submittedName>
        <fullName evidence="3">Uncharacterized protein</fullName>
    </submittedName>
</protein>
<feature type="signal peptide" evidence="2">
    <location>
        <begin position="1"/>
        <end position="24"/>
    </location>
</feature>
<feature type="region of interest" description="Disordered" evidence="1">
    <location>
        <begin position="176"/>
        <end position="196"/>
    </location>
</feature>
<name>A0A8H3FKK6_9LECA</name>
<feature type="chain" id="PRO_5035002561" evidence="2">
    <location>
        <begin position="25"/>
        <end position="339"/>
    </location>
</feature>
<evidence type="ECO:0000313" key="4">
    <source>
        <dbReference type="Proteomes" id="UP000664521"/>
    </source>
</evidence>
<reference evidence="3" key="1">
    <citation type="submission" date="2021-03" db="EMBL/GenBank/DDBJ databases">
        <authorList>
            <person name="Tagirdzhanova G."/>
        </authorList>
    </citation>
    <scope>NUCLEOTIDE SEQUENCE</scope>
</reference>
<sequence>MPRQSTNLGTLILTSFTLFSLVSTANIPKVRTAPTPHTSNPLSSNSSILTIPIDRRFTIQTAATGNPLDPTACKMVALQFMGELALLDWESSLTGTASPITAYPSVFIYGGAGVSASLTRSKYLIWGLCLAMGEFIRRSRFVETQFNLVFEGHRVGILQFQRLGLREGRGVEARSAADEVGLRGSGDEMGQKPPRSEALNVMNQPIRIQPVLITGSQPLDPDQVWLALYATIQTLAFPDKDTILVEPFEFEPVHTNVKILITSHHGSSTPKHQPPFLLYSVIIEALRQLPTWLLSPQGSFKETMFGIFEGDVFLGGGSCKWRWRRDFLTMGDGLNVSVV</sequence>
<evidence type="ECO:0000256" key="1">
    <source>
        <dbReference type="SAM" id="MobiDB-lite"/>
    </source>
</evidence>
<evidence type="ECO:0000256" key="2">
    <source>
        <dbReference type="SAM" id="SignalP"/>
    </source>
</evidence>
<proteinExistence type="predicted"/>
<dbReference type="EMBL" id="CAJPDS010000041">
    <property type="protein sequence ID" value="CAF9926269.1"/>
    <property type="molecule type" value="Genomic_DNA"/>
</dbReference>
<feature type="compositionally biased region" description="Basic and acidic residues" evidence="1">
    <location>
        <begin position="176"/>
        <end position="190"/>
    </location>
</feature>
<dbReference type="AlphaFoldDB" id="A0A8H3FKK6"/>
<dbReference type="OrthoDB" id="5319171at2759"/>